<evidence type="ECO:0000313" key="2">
    <source>
        <dbReference type="Proteomes" id="UP000317332"/>
    </source>
</evidence>
<dbReference type="InterPro" id="IPR046525">
    <property type="entry name" value="DUF6702"/>
</dbReference>
<evidence type="ECO:0000313" key="1">
    <source>
        <dbReference type="EMBL" id="TPV35685.1"/>
    </source>
</evidence>
<organism evidence="1 2">
    <name type="scientific">Paucihalobacter ruber</name>
    <dbReference type="NCBI Taxonomy" id="2567861"/>
    <lineage>
        <taxon>Bacteria</taxon>
        <taxon>Pseudomonadati</taxon>
        <taxon>Bacteroidota</taxon>
        <taxon>Flavobacteriia</taxon>
        <taxon>Flavobacteriales</taxon>
        <taxon>Flavobacteriaceae</taxon>
        <taxon>Paucihalobacter</taxon>
    </lineage>
</organism>
<dbReference type="EMBL" id="VHIQ01000001">
    <property type="protein sequence ID" value="TPV35685.1"/>
    <property type="molecule type" value="Genomic_DNA"/>
</dbReference>
<dbReference type="OrthoDB" id="5735516at2"/>
<dbReference type="Pfam" id="PF20420">
    <property type="entry name" value="DUF6702"/>
    <property type="match status" value="1"/>
</dbReference>
<sequence length="165" mass="19428">MILITVFVMPVFMAVNKFEDHKFYVSLTQVEYVKEDQSLQIISRLFLDDFEDALKEFSGEAVRISSESDDTTHDRLIENYLRSKLKFEIDGKKAQWNFVGKAIDNDMLVAYIEITQLKKIKTIVITNEILFEMFEEQQNIVRTQINNQKKSFILISQDRSKVLNF</sequence>
<proteinExistence type="predicted"/>
<gene>
    <name evidence="1" type="ORF">FJ651_01875</name>
</gene>
<reference evidence="1 2" key="1">
    <citation type="submission" date="2019-06" db="EMBL/GenBank/DDBJ databases">
        <title>Flavobacteriaceae Paucihalobacterium erythroidium CWB-1, complete genome.</title>
        <authorList>
            <person name="Wu S."/>
        </authorList>
    </citation>
    <scope>NUCLEOTIDE SEQUENCE [LARGE SCALE GENOMIC DNA]</scope>
    <source>
        <strain evidence="1 2">CWB-1</strain>
    </source>
</reference>
<name>A0A506PR54_9FLAO</name>
<dbReference type="Proteomes" id="UP000317332">
    <property type="component" value="Unassembled WGS sequence"/>
</dbReference>
<keyword evidence="2" id="KW-1185">Reference proteome</keyword>
<dbReference type="AlphaFoldDB" id="A0A506PR54"/>
<comment type="caution">
    <text evidence="1">The sequence shown here is derived from an EMBL/GenBank/DDBJ whole genome shotgun (WGS) entry which is preliminary data.</text>
</comment>
<accession>A0A506PR54</accession>
<dbReference type="RefSeq" id="WP_140988694.1">
    <property type="nucleotide sequence ID" value="NZ_VHIQ01000001.1"/>
</dbReference>
<protein>
    <submittedName>
        <fullName evidence="1">Peptidase E</fullName>
    </submittedName>
</protein>